<dbReference type="Gene3D" id="2.30.30.40">
    <property type="entry name" value="SH3 Domains"/>
    <property type="match status" value="1"/>
</dbReference>
<evidence type="ECO:0000313" key="4">
    <source>
        <dbReference type="EMBL" id="KMS65532.1"/>
    </source>
</evidence>
<organism evidence="4 5">
    <name type="scientific">Beta vulgaris subsp. vulgaris</name>
    <name type="common">Beet</name>
    <dbReference type="NCBI Taxonomy" id="3555"/>
    <lineage>
        <taxon>Eukaryota</taxon>
        <taxon>Viridiplantae</taxon>
        <taxon>Streptophyta</taxon>
        <taxon>Embryophyta</taxon>
        <taxon>Tracheophyta</taxon>
        <taxon>Spermatophyta</taxon>
        <taxon>Magnoliopsida</taxon>
        <taxon>eudicotyledons</taxon>
        <taxon>Gunneridae</taxon>
        <taxon>Pentapetalae</taxon>
        <taxon>Caryophyllales</taxon>
        <taxon>Chenopodiaceae</taxon>
        <taxon>Betoideae</taxon>
        <taxon>Beta</taxon>
    </lineage>
</organism>
<keyword evidence="1 2" id="KW-0728">SH3 domain</keyword>
<evidence type="ECO:0000259" key="3">
    <source>
        <dbReference type="PROSITE" id="PS50002"/>
    </source>
</evidence>
<dbReference type="Gene3D" id="3.30.1520.10">
    <property type="entry name" value="Phox-like domain"/>
    <property type="match status" value="1"/>
</dbReference>
<feature type="domain" description="SH3" evidence="3">
    <location>
        <begin position="122"/>
        <end position="179"/>
    </location>
</feature>
<dbReference type="SUPFAM" id="SSF64268">
    <property type="entry name" value="PX domain"/>
    <property type="match status" value="1"/>
</dbReference>
<dbReference type="EMBL" id="KQ107249">
    <property type="protein sequence ID" value="KMS65532.1"/>
    <property type="molecule type" value="Genomic_DNA"/>
</dbReference>
<dbReference type="SMART" id="SM00326">
    <property type="entry name" value="SH3"/>
    <property type="match status" value="1"/>
</dbReference>
<dbReference type="InterPro" id="IPR001452">
    <property type="entry name" value="SH3_domain"/>
</dbReference>
<dbReference type="Proteomes" id="UP000035740">
    <property type="component" value="Unassembled WGS sequence"/>
</dbReference>
<dbReference type="GO" id="GO:0035091">
    <property type="term" value="F:phosphatidylinositol binding"/>
    <property type="evidence" value="ECO:0007669"/>
    <property type="project" value="InterPro"/>
</dbReference>
<dbReference type="InterPro" id="IPR036028">
    <property type="entry name" value="SH3-like_dom_sf"/>
</dbReference>
<keyword evidence="5" id="KW-1185">Reference proteome</keyword>
<sequence>YSSIDVKLPPKIWVGNKTDRVVADRKVGLTKYLNDLVVVDTLSASLSKFLAVPAVILDRVRDEIKLLGPCCETYGAGCYCLEMSENNSKSQGRRRGSHLILSSPQSSSAASSRAGSQHFDPAERRQLRCVRRFQAQIAGQLSLSVGEIARELKTANGWYYGCNAQGQEGYFPIEYVEKL</sequence>
<dbReference type="OrthoDB" id="2096344at2759"/>
<reference evidence="4 5" key="1">
    <citation type="journal article" date="2014" name="Nature">
        <title>The genome of the recently domesticated crop plant sugar beet (Beta vulgaris).</title>
        <authorList>
            <person name="Dohm J.C."/>
            <person name="Minoche A.E."/>
            <person name="Holtgrawe D."/>
            <person name="Capella-Gutierrez S."/>
            <person name="Zakrzewski F."/>
            <person name="Tafer H."/>
            <person name="Rupp O."/>
            <person name="Sorensen T.R."/>
            <person name="Stracke R."/>
            <person name="Reinhardt R."/>
            <person name="Goesmann A."/>
            <person name="Kraft T."/>
            <person name="Schulz B."/>
            <person name="Stadler P.F."/>
            <person name="Schmidt T."/>
            <person name="Gabaldon T."/>
            <person name="Lehrach H."/>
            <person name="Weisshaar B."/>
            <person name="Himmelbauer H."/>
        </authorList>
    </citation>
    <scope>NUCLEOTIDE SEQUENCE [LARGE SCALE GENOMIC DNA]</scope>
    <source>
        <tissue evidence="4">Taproot</tissue>
    </source>
</reference>
<feature type="non-terminal residue" evidence="4">
    <location>
        <position position="1"/>
    </location>
</feature>
<protein>
    <recommendedName>
        <fullName evidence="3">SH3 domain-containing protein</fullName>
    </recommendedName>
</protein>
<name>A0A0J7YPU8_BETVV</name>
<evidence type="ECO:0000313" key="5">
    <source>
        <dbReference type="Proteomes" id="UP000035740"/>
    </source>
</evidence>
<dbReference type="PROSITE" id="PS50002">
    <property type="entry name" value="SH3"/>
    <property type="match status" value="1"/>
</dbReference>
<dbReference type="Pfam" id="PF07653">
    <property type="entry name" value="SH3_2"/>
    <property type="match status" value="1"/>
</dbReference>
<dbReference type="Gramene" id="KMS65532">
    <property type="protein sequence ID" value="KMS65532"/>
    <property type="gene ID" value="BVRB_035030"/>
</dbReference>
<dbReference type="InterPro" id="IPR036871">
    <property type="entry name" value="PX_dom_sf"/>
</dbReference>
<dbReference type="SUPFAM" id="SSF50044">
    <property type="entry name" value="SH3-domain"/>
    <property type="match status" value="1"/>
</dbReference>
<gene>
    <name evidence="4" type="ORF">BVRB_035030</name>
</gene>
<dbReference type="AlphaFoldDB" id="A0A0J7YPU8"/>
<dbReference type="GO" id="GO:0031410">
    <property type="term" value="C:cytoplasmic vesicle"/>
    <property type="evidence" value="ECO:0007669"/>
    <property type="project" value="UniProtKB-ARBA"/>
</dbReference>
<proteinExistence type="predicted"/>
<evidence type="ECO:0000256" key="2">
    <source>
        <dbReference type="PROSITE-ProRule" id="PRU00192"/>
    </source>
</evidence>
<evidence type="ECO:0000256" key="1">
    <source>
        <dbReference type="ARBA" id="ARBA00022443"/>
    </source>
</evidence>
<accession>A0A0J7YPU8</accession>